<dbReference type="InterPro" id="IPR009060">
    <property type="entry name" value="UBA-like_sf"/>
</dbReference>
<evidence type="ECO:0000313" key="3">
    <source>
        <dbReference type="Proteomes" id="UP001370490"/>
    </source>
</evidence>
<proteinExistence type="predicted"/>
<dbReference type="CDD" id="cd14290">
    <property type="entry name" value="UBA_PUB_plant"/>
    <property type="match status" value="1"/>
</dbReference>
<dbReference type="SUPFAM" id="SSF46934">
    <property type="entry name" value="UBA-like"/>
    <property type="match status" value="1"/>
</dbReference>
<evidence type="ECO:0000313" key="2">
    <source>
        <dbReference type="EMBL" id="KAK6940521.1"/>
    </source>
</evidence>
<dbReference type="PROSITE" id="PS50030">
    <property type="entry name" value="UBA"/>
    <property type="match status" value="1"/>
</dbReference>
<dbReference type="SMART" id="SM00580">
    <property type="entry name" value="PUG"/>
    <property type="match status" value="1"/>
</dbReference>
<evidence type="ECO:0000259" key="1">
    <source>
        <dbReference type="PROSITE" id="PS50030"/>
    </source>
</evidence>
<protein>
    <submittedName>
        <fullName evidence="2">Ubiquitin-associated domain</fullName>
    </submittedName>
</protein>
<reference evidence="2 3" key="1">
    <citation type="submission" date="2023-12" db="EMBL/GenBank/DDBJ databases">
        <title>A high-quality genome assembly for Dillenia turbinata (Dilleniales).</title>
        <authorList>
            <person name="Chanderbali A."/>
        </authorList>
    </citation>
    <scope>NUCLEOTIDE SEQUENCE [LARGE SCALE GENOMIC DNA]</scope>
    <source>
        <strain evidence="2">LSX21</strain>
        <tissue evidence="2">Leaf</tissue>
    </source>
</reference>
<dbReference type="AlphaFoldDB" id="A0AAN8W2H6"/>
<dbReference type="Gene3D" id="1.10.8.10">
    <property type="entry name" value="DNA helicase RuvA subunit, C-terminal domain"/>
    <property type="match status" value="1"/>
</dbReference>
<gene>
    <name evidence="2" type="ORF">RJ641_030052</name>
</gene>
<organism evidence="2 3">
    <name type="scientific">Dillenia turbinata</name>
    <dbReference type="NCBI Taxonomy" id="194707"/>
    <lineage>
        <taxon>Eukaryota</taxon>
        <taxon>Viridiplantae</taxon>
        <taxon>Streptophyta</taxon>
        <taxon>Embryophyta</taxon>
        <taxon>Tracheophyta</taxon>
        <taxon>Spermatophyta</taxon>
        <taxon>Magnoliopsida</taxon>
        <taxon>eudicotyledons</taxon>
        <taxon>Gunneridae</taxon>
        <taxon>Pentapetalae</taxon>
        <taxon>Dilleniales</taxon>
        <taxon>Dilleniaceae</taxon>
        <taxon>Dillenia</taxon>
    </lineage>
</organism>
<comment type="caution">
    <text evidence="2">The sequence shown here is derived from an EMBL/GenBank/DDBJ whole genome shotgun (WGS) entry which is preliminary data.</text>
</comment>
<dbReference type="Pfam" id="PF22562">
    <property type="entry name" value="UBA_7"/>
    <property type="match status" value="1"/>
</dbReference>
<dbReference type="EMBL" id="JBAMMX010000005">
    <property type="protein sequence ID" value="KAK6940521.1"/>
    <property type="molecule type" value="Genomic_DNA"/>
</dbReference>
<accession>A0AAN8W2H6</accession>
<feature type="domain" description="UBA" evidence="1">
    <location>
        <begin position="20"/>
        <end position="61"/>
    </location>
</feature>
<dbReference type="InterPro" id="IPR015940">
    <property type="entry name" value="UBA"/>
</dbReference>
<feature type="non-terminal residue" evidence="2">
    <location>
        <position position="279"/>
    </location>
</feature>
<dbReference type="SUPFAM" id="SSF143503">
    <property type="entry name" value="PUG domain-like"/>
    <property type="match status" value="1"/>
</dbReference>
<dbReference type="PANTHER" id="PTHR46713:SF1">
    <property type="entry name" value="F13M7.16 PROTEIN"/>
    <property type="match status" value="1"/>
</dbReference>
<dbReference type="InterPro" id="IPR018997">
    <property type="entry name" value="PUB_domain"/>
</dbReference>
<dbReference type="Pfam" id="PF09409">
    <property type="entry name" value="PUB"/>
    <property type="match status" value="1"/>
</dbReference>
<dbReference type="Gene3D" id="1.20.58.2190">
    <property type="match status" value="1"/>
</dbReference>
<sequence length="279" mass="31746">MSVLHHGGGEDFLSEMAIPEVNRKLLGELEGMGFPLPRATRALHFSGNVNLEAAVNWIIDHENDPDLDQMPLVAVNIDIESPEPSQITDEIKTKAQELRFATERIRAGKELLEAKRIDEVNQRKRILAAQEVEKAEERRARERIRQKIQQDRISTHVQYASATKAEQMRECLRMLRRSHKNEDARVRRAFQTLLTYVSNIARSPNEEKFRKIRFGNPNFQERVGSLNGGIEFLVLCGFEKIDGGKFLYLPRVKVDMAVLGSAGSVIYSAMTNPYFGLLS</sequence>
<keyword evidence="3" id="KW-1185">Reference proteome</keyword>
<dbReference type="Proteomes" id="UP001370490">
    <property type="component" value="Unassembled WGS sequence"/>
</dbReference>
<dbReference type="InterPro" id="IPR036339">
    <property type="entry name" value="PUB-like_dom_sf"/>
</dbReference>
<dbReference type="PANTHER" id="PTHR46713">
    <property type="entry name" value="F13M7.16 PROTEIN"/>
    <property type="match status" value="1"/>
</dbReference>
<name>A0AAN8W2H6_9MAGN</name>